<feature type="region of interest" description="Disordered" evidence="7">
    <location>
        <begin position="399"/>
        <end position="426"/>
    </location>
</feature>
<dbReference type="GO" id="GO:0006260">
    <property type="term" value="P:DNA replication"/>
    <property type="evidence" value="ECO:0007669"/>
    <property type="project" value="UniProtKB-KW"/>
</dbReference>
<reference evidence="11" key="1">
    <citation type="submission" date="2021-07" db="EMBL/GenBank/DDBJ databases">
        <authorList>
            <person name="Durling M."/>
        </authorList>
    </citation>
    <scope>NUCLEOTIDE SEQUENCE</scope>
</reference>
<sequence>MASTQASPRPPKRDHDTFQDLESKSSNSLHPHTAQHRPARPAPSSASEFSDVPSDVANSPMVATAVLSSTNTNTNIQSAPSAFAAMNGHPPAPPTKKPKLTFAEKENAKLLKEAEKVKLARGKELKEKASAEEKRAAAAEKARKVGEKEAERKVREAAQEEKRAAAAEKKRLKEQDKKKKEEEKMKAEEEKLKKERAQKKLSNFFTIPSTPGSGRRGSVDSASRTSMSPGPQTSNPDTNAATPQKPVKSVKSHYEKTFPEFFIHADVRVAKINRFERDEAAIVSTTNTLDAYMLGNRSPGRIHEFDAVALFHLQTSHFRRGKYSKPVREIMELSGDSSRNINMLRKVPLKILSFAEDVRPPYRGTYTSRPANANGRTKLARNPFRKDLPDANYDYDSEAEWVEDEDAENCDSDGEEEEDIEDGEDMSGFLDDENDDMANANAKRMAIHGNDDLQPISTGLCWEDKHKRCTNVKMMPYRMEVILDTIPKSIDPFSTAYWPSTIPTNMDPPRVPLVKKNTPAGNILQPALTKSVKQMTLTNAPTPSAKATTKDTKPKKLLDAKDIPGFLEAVQGSNLTKVGLIEVLKKQFGYPGAAVKNTLEVMCKRVGVKEADKRWVVIEGVEMGDS</sequence>
<evidence type="ECO:0000259" key="8">
    <source>
        <dbReference type="Pfam" id="PF11600"/>
    </source>
</evidence>
<dbReference type="Pfam" id="PF12253">
    <property type="entry name" value="CAF1A_dimeriz"/>
    <property type="match status" value="1"/>
</dbReference>
<keyword evidence="6" id="KW-0539">Nucleus</keyword>
<keyword evidence="2" id="KW-0235">DNA replication</keyword>
<dbReference type="PANTHER" id="PTHR15272:SF0">
    <property type="entry name" value="CHROMATIN ASSEMBLY FACTOR 1 SUBUNIT A"/>
    <property type="match status" value="1"/>
</dbReference>
<dbReference type="Pfam" id="PF21796">
    <property type="entry name" value="Cac1_C"/>
    <property type="match status" value="1"/>
</dbReference>
<feature type="domain" description="Chromatin assembly factor 1 p150 subunit acidic region" evidence="8">
    <location>
        <begin position="103"/>
        <end position="209"/>
    </location>
</feature>
<evidence type="ECO:0008006" key="13">
    <source>
        <dbReference type="Google" id="ProtNLM"/>
    </source>
</evidence>
<dbReference type="PANTHER" id="PTHR15272">
    <property type="entry name" value="CHROMATIN ASSEMBLY FACTOR 1 SUBUNIT A CAF-1 SUBUNIT A"/>
    <property type="match status" value="1"/>
</dbReference>
<dbReference type="Proteomes" id="UP000701801">
    <property type="component" value="Unassembled WGS sequence"/>
</dbReference>
<evidence type="ECO:0000256" key="1">
    <source>
        <dbReference type="ARBA" id="ARBA00004123"/>
    </source>
</evidence>
<dbReference type="InterPro" id="IPR021644">
    <property type="entry name" value="CAF-1_p150_acidic"/>
</dbReference>
<evidence type="ECO:0000259" key="10">
    <source>
        <dbReference type="Pfam" id="PF21796"/>
    </source>
</evidence>
<dbReference type="InterPro" id="IPR048800">
    <property type="entry name" value="Cac1-like_C"/>
</dbReference>
<dbReference type="EMBL" id="CAJVRM010000021">
    <property type="protein sequence ID" value="CAG8971563.1"/>
    <property type="molecule type" value="Genomic_DNA"/>
</dbReference>
<evidence type="ECO:0000256" key="3">
    <source>
        <dbReference type="ARBA" id="ARBA00022763"/>
    </source>
</evidence>
<dbReference type="GO" id="GO:0005634">
    <property type="term" value="C:nucleus"/>
    <property type="evidence" value="ECO:0007669"/>
    <property type="project" value="UniProtKB-SubCell"/>
</dbReference>
<dbReference type="AlphaFoldDB" id="A0A9N9PQQ0"/>
<evidence type="ECO:0000256" key="6">
    <source>
        <dbReference type="ARBA" id="ARBA00023242"/>
    </source>
</evidence>
<feature type="compositionally biased region" description="Polar residues" evidence="7">
    <location>
        <begin position="201"/>
        <end position="212"/>
    </location>
</feature>
<evidence type="ECO:0000256" key="4">
    <source>
        <dbReference type="ARBA" id="ARBA00023186"/>
    </source>
</evidence>
<keyword evidence="12" id="KW-1185">Reference proteome</keyword>
<evidence type="ECO:0000256" key="7">
    <source>
        <dbReference type="SAM" id="MobiDB-lite"/>
    </source>
</evidence>
<dbReference type="GO" id="GO:0006334">
    <property type="term" value="P:nucleosome assembly"/>
    <property type="evidence" value="ECO:0007669"/>
    <property type="project" value="TreeGrafter"/>
</dbReference>
<comment type="subcellular location">
    <subcellularLocation>
        <location evidence="1">Nucleus</location>
    </subcellularLocation>
</comment>
<feature type="region of interest" description="Disordered" evidence="7">
    <location>
        <begin position="122"/>
        <end position="250"/>
    </location>
</feature>
<evidence type="ECO:0000259" key="9">
    <source>
        <dbReference type="Pfam" id="PF12253"/>
    </source>
</evidence>
<gene>
    <name evidence="11" type="ORF">HYALB_00005459</name>
</gene>
<proteinExistence type="predicted"/>
<dbReference type="GO" id="GO:0033186">
    <property type="term" value="C:CAF-1 complex"/>
    <property type="evidence" value="ECO:0007669"/>
    <property type="project" value="TreeGrafter"/>
</dbReference>
<name>A0A9N9PQQ0_9HELO</name>
<evidence type="ECO:0000313" key="11">
    <source>
        <dbReference type="EMBL" id="CAG8971563.1"/>
    </source>
</evidence>
<feature type="domain" description="Chromatin assembly factor 1 subunit Cac1-like C-terminal" evidence="10">
    <location>
        <begin position="564"/>
        <end position="617"/>
    </location>
</feature>
<keyword evidence="4" id="KW-0143">Chaperone</keyword>
<dbReference type="OrthoDB" id="79480at2759"/>
<accession>A0A9N9PQQ0</accession>
<keyword evidence="3" id="KW-0227">DNA damage</keyword>
<protein>
    <recommendedName>
        <fullName evidence="13">Chromatin assembly factor 1 subunit A</fullName>
    </recommendedName>
</protein>
<dbReference type="InterPro" id="IPR022043">
    <property type="entry name" value="CAF1A_DD"/>
</dbReference>
<evidence type="ECO:0000256" key="5">
    <source>
        <dbReference type="ARBA" id="ARBA00023204"/>
    </source>
</evidence>
<feature type="compositionally biased region" description="Polar residues" evidence="7">
    <location>
        <begin position="220"/>
        <end position="242"/>
    </location>
</feature>
<dbReference type="Pfam" id="PF11600">
    <property type="entry name" value="CAF1A_acidic"/>
    <property type="match status" value="1"/>
</dbReference>
<organism evidence="11 12">
    <name type="scientific">Hymenoscyphus albidus</name>
    <dbReference type="NCBI Taxonomy" id="595503"/>
    <lineage>
        <taxon>Eukaryota</taxon>
        <taxon>Fungi</taxon>
        <taxon>Dikarya</taxon>
        <taxon>Ascomycota</taxon>
        <taxon>Pezizomycotina</taxon>
        <taxon>Leotiomycetes</taxon>
        <taxon>Helotiales</taxon>
        <taxon>Helotiaceae</taxon>
        <taxon>Hymenoscyphus</taxon>
    </lineage>
</organism>
<feature type="domain" description="Chromatin assembly factor 1 subunit A dimerization" evidence="9">
    <location>
        <begin position="350"/>
        <end position="425"/>
    </location>
</feature>
<feature type="compositionally biased region" description="Basic and acidic residues" evidence="7">
    <location>
        <begin position="11"/>
        <end position="23"/>
    </location>
</feature>
<evidence type="ECO:0000256" key="2">
    <source>
        <dbReference type="ARBA" id="ARBA00022705"/>
    </source>
</evidence>
<feature type="compositionally biased region" description="Basic and acidic residues" evidence="7">
    <location>
        <begin position="122"/>
        <end position="195"/>
    </location>
</feature>
<keyword evidence="5" id="KW-0234">DNA repair</keyword>
<evidence type="ECO:0000313" key="12">
    <source>
        <dbReference type="Proteomes" id="UP000701801"/>
    </source>
</evidence>
<dbReference type="GO" id="GO:0006281">
    <property type="term" value="P:DNA repair"/>
    <property type="evidence" value="ECO:0007669"/>
    <property type="project" value="UniProtKB-KW"/>
</dbReference>
<feature type="region of interest" description="Disordered" evidence="7">
    <location>
        <begin position="1"/>
        <end position="56"/>
    </location>
</feature>
<comment type="caution">
    <text evidence="11">The sequence shown here is derived from an EMBL/GenBank/DDBJ whole genome shotgun (WGS) entry which is preliminary data.</text>
</comment>